<keyword evidence="3" id="KW-1185">Reference proteome</keyword>
<dbReference type="RefSeq" id="WP_159303415.1">
    <property type="nucleotide sequence ID" value="NZ_LR733271.1"/>
</dbReference>
<proteinExistence type="predicted"/>
<name>A0A653V2N1_9FLAO</name>
<reference evidence="2 3" key="1">
    <citation type="submission" date="2019-10" db="EMBL/GenBank/DDBJ databases">
        <authorList>
            <person name="Karimi E."/>
        </authorList>
    </citation>
    <scope>NUCLEOTIDE SEQUENCE [LARGE SCALE GENOMIC DNA]</scope>
    <source>
        <strain evidence="2">Maribacter sp. 151</strain>
    </source>
</reference>
<protein>
    <submittedName>
        <fullName evidence="2">Arylesterase</fullName>
    </submittedName>
</protein>
<sequence>MLKVLKFRYFLIALLFIGCGEKTEKKQTETPTEVENAVKKDDISTDDKVILFYGNSLTAAYGLDVKEGFPNRIQQRIDSLGLDYKVINSGLSGETTSGGLNRLDWVLNQPVDIFVLELGANDGLRGIPISETMNNLQEMIDMVKDKNPDTKIILAGMQIPPNMGADYASQFKAMYPALAQSNNTYLIPFLLEGVAGIPELNLEDGIHPTAEGQRIVTNNVWEILKTIVLPVRGTEVTEKDLVEELN</sequence>
<dbReference type="Pfam" id="PF13472">
    <property type="entry name" value="Lipase_GDSL_2"/>
    <property type="match status" value="1"/>
</dbReference>
<organism evidence="2 3">
    <name type="scientific">Maribacter litoralis</name>
    <dbReference type="NCBI Taxonomy" id="2059726"/>
    <lineage>
        <taxon>Bacteria</taxon>
        <taxon>Pseudomonadati</taxon>
        <taxon>Bacteroidota</taxon>
        <taxon>Flavobacteriia</taxon>
        <taxon>Flavobacteriales</taxon>
        <taxon>Flavobacteriaceae</taxon>
        <taxon>Maribacter</taxon>
    </lineage>
</organism>
<dbReference type="Gene3D" id="3.40.50.1110">
    <property type="entry name" value="SGNH hydrolase"/>
    <property type="match status" value="1"/>
</dbReference>
<dbReference type="Proteomes" id="UP000430202">
    <property type="component" value="Unassembled WGS sequence"/>
</dbReference>
<dbReference type="AlphaFoldDB" id="A0A653V2N1"/>
<dbReference type="InterPro" id="IPR051532">
    <property type="entry name" value="Ester_Hydrolysis_Enzymes"/>
</dbReference>
<dbReference type="PROSITE" id="PS51257">
    <property type="entry name" value="PROKAR_LIPOPROTEIN"/>
    <property type="match status" value="1"/>
</dbReference>
<feature type="domain" description="SGNH hydrolase-type esterase" evidence="1">
    <location>
        <begin position="52"/>
        <end position="215"/>
    </location>
</feature>
<dbReference type="GO" id="GO:0004622">
    <property type="term" value="F:phosphatidylcholine lysophospholipase activity"/>
    <property type="evidence" value="ECO:0007669"/>
    <property type="project" value="TreeGrafter"/>
</dbReference>
<evidence type="ECO:0000313" key="2">
    <source>
        <dbReference type="EMBL" id="VXB93830.1"/>
    </source>
</evidence>
<dbReference type="PANTHER" id="PTHR30383">
    <property type="entry name" value="THIOESTERASE 1/PROTEASE 1/LYSOPHOSPHOLIPASE L1"/>
    <property type="match status" value="1"/>
</dbReference>
<dbReference type="InterPro" id="IPR036514">
    <property type="entry name" value="SGNH_hydro_sf"/>
</dbReference>
<accession>A0A653V2N1</accession>
<dbReference type="PANTHER" id="PTHR30383:SF24">
    <property type="entry name" value="THIOESTERASE 1_PROTEASE 1_LYSOPHOSPHOLIPASE L1"/>
    <property type="match status" value="1"/>
</dbReference>
<dbReference type="CDD" id="cd01822">
    <property type="entry name" value="Lysophospholipase_L1_like"/>
    <property type="match status" value="1"/>
</dbReference>
<evidence type="ECO:0000259" key="1">
    <source>
        <dbReference type="Pfam" id="PF13472"/>
    </source>
</evidence>
<evidence type="ECO:0000313" key="3">
    <source>
        <dbReference type="Proteomes" id="UP000430202"/>
    </source>
</evidence>
<dbReference type="EMBL" id="CABWLR010000005">
    <property type="protein sequence ID" value="VXB93830.1"/>
    <property type="molecule type" value="Genomic_DNA"/>
</dbReference>
<dbReference type="InterPro" id="IPR013830">
    <property type="entry name" value="SGNH_hydro"/>
</dbReference>
<gene>
    <name evidence="2" type="ORF">MARI151_50159</name>
</gene>
<dbReference type="SUPFAM" id="SSF52266">
    <property type="entry name" value="SGNH hydrolase"/>
    <property type="match status" value="1"/>
</dbReference>